<evidence type="ECO:0000313" key="4">
    <source>
        <dbReference type="Proteomes" id="UP000662857"/>
    </source>
</evidence>
<keyword evidence="4" id="KW-1185">Reference proteome</keyword>
<dbReference type="RefSeq" id="WP_239678751.1">
    <property type="nucleotide sequence ID" value="NZ_CP070499.1"/>
</dbReference>
<dbReference type="Gene3D" id="3.30.450.40">
    <property type="match status" value="1"/>
</dbReference>
<organism evidence="3 4">
    <name type="scientific">Natronosporangium hydrolyticum</name>
    <dbReference type="NCBI Taxonomy" id="2811111"/>
    <lineage>
        <taxon>Bacteria</taxon>
        <taxon>Bacillati</taxon>
        <taxon>Actinomycetota</taxon>
        <taxon>Actinomycetes</taxon>
        <taxon>Micromonosporales</taxon>
        <taxon>Micromonosporaceae</taxon>
        <taxon>Natronosporangium</taxon>
    </lineage>
</organism>
<accession>A0A895YFD7</accession>
<dbReference type="PANTHER" id="PTHR43156:SF2">
    <property type="entry name" value="STAGE II SPORULATION PROTEIN E"/>
    <property type="match status" value="1"/>
</dbReference>
<dbReference type="GO" id="GO:0016791">
    <property type="term" value="F:phosphatase activity"/>
    <property type="evidence" value="ECO:0007669"/>
    <property type="project" value="TreeGrafter"/>
</dbReference>
<evidence type="ECO:0000259" key="2">
    <source>
        <dbReference type="SMART" id="SM00331"/>
    </source>
</evidence>
<proteinExistence type="predicted"/>
<dbReference type="Gene3D" id="3.60.40.10">
    <property type="entry name" value="PPM-type phosphatase domain"/>
    <property type="match status" value="1"/>
</dbReference>
<keyword evidence="1" id="KW-0378">Hydrolase</keyword>
<dbReference type="InterPro" id="IPR036457">
    <property type="entry name" value="PPM-type-like_dom_sf"/>
</dbReference>
<sequence length="425" mass="44261">MDERPCPDRLLAAAGTALTGSLNQRRILRTVVELVVAEVADAAVAVGPGDGQQVDCARLAHGGRAATFQAYRTDLDAVPGLAQVCGGLDPPFGQSVPAATTPAWLWPPEFRPAGELVLVAMPLAVGVGAALILARGPGRPPFRDEERAMLRTFGVQAGQALTAAALYREQGEAMAVLKAELLPLPLPEIQGVEVAGAVRPAEEGLRIGGDFFDVFPPAGDPARSVVVLGDVTGKGAPAAVLTGKVRQSLRALQLVEQRPTELLRVLNDALLQSGDGDGHRFVTMVVGAMRPSGHNSAPLELTLATGGHPPPLVLRSDGTVTEVAVAGALIGVTKNLRMRPATVELAPGEMCLLYSDGLTEARGGPAERQQYGDRRLRQALGSCRGMPAGATVDRLQQLSSEWVGEGEHDDVALLVIRALPVGAPA</sequence>
<protein>
    <submittedName>
        <fullName evidence="3">Serine/threonine-protein phosphatase</fullName>
    </submittedName>
</protein>
<dbReference type="InterPro" id="IPR052016">
    <property type="entry name" value="Bact_Sigma-Reg"/>
</dbReference>
<dbReference type="KEGG" id="nhy:JQS43_09760"/>
<feature type="domain" description="PPM-type phosphatase" evidence="2">
    <location>
        <begin position="189"/>
        <end position="418"/>
    </location>
</feature>
<dbReference type="Pfam" id="PF07228">
    <property type="entry name" value="SpoIIE"/>
    <property type="match status" value="1"/>
</dbReference>
<dbReference type="EMBL" id="CP070499">
    <property type="protein sequence ID" value="QSB16527.1"/>
    <property type="molecule type" value="Genomic_DNA"/>
</dbReference>
<gene>
    <name evidence="3" type="ORF">JQS43_09760</name>
</gene>
<dbReference type="Proteomes" id="UP000662857">
    <property type="component" value="Chromosome"/>
</dbReference>
<evidence type="ECO:0000256" key="1">
    <source>
        <dbReference type="ARBA" id="ARBA00022801"/>
    </source>
</evidence>
<name>A0A895YFD7_9ACTN</name>
<dbReference type="AlphaFoldDB" id="A0A895YFD7"/>
<dbReference type="InterPro" id="IPR029016">
    <property type="entry name" value="GAF-like_dom_sf"/>
</dbReference>
<evidence type="ECO:0000313" key="3">
    <source>
        <dbReference type="EMBL" id="QSB16527.1"/>
    </source>
</evidence>
<dbReference type="InterPro" id="IPR001932">
    <property type="entry name" value="PPM-type_phosphatase-like_dom"/>
</dbReference>
<dbReference type="SMART" id="SM00331">
    <property type="entry name" value="PP2C_SIG"/>
    <property type="match status" value="1"/>
</dbReference>
<dbReference type="PANTHER" id="PTHR43156">
    <property type="entry name" value="STAGE II SPORULATION PROTEIN E-RELATED"/>
    <property type="match status" value="1"/>
</dbReference>
<reference evidence="3" key="1">
    <citation type="submission" date="2021-02" db="EMBL/GenBank/DDBJ databases">
        <title>Natrosporangium hydrolyticum gen. nov., sp. nov, a haloalkaliphilic actinobacterium from a soda solonchak soil.</title>
        <authorList>
            <person name="Sorokin D.Y."/>
            <person name="Khijniak T.V."/>
            <person name="Zakharycheva A.P."/>
            <person name="Boueva O.V."/>
            <person name="Ariskina E.V."/>
            <person name="Hahnke R.L."/>
            <person name="Bunk B."/>
            <person name="Sproer C."/>
            <person name="Schumann P."/>
            <person name="Evtushenko L.I."/>
            <person name="Kublanov I.V."/>
        </authorList>
    </citation>
    <scope>NUCLEOTIDE SEQUENCE</scope>
    <source>
        <strain evidence="3">DSM 106523</strain>
    </source>
</reference>